<dbReference type="Pfam" id="PF07734">
    <property type="entry name" value="FBA_1"/>
    <property type="match status" value="1"/>
</dbReference>
<sequence>MNNDDFPDDLLLQILLWLPVISLSRFKCVCKSWYAFISDQTFIYKHLLHTQSPSNRNKNALFLVNRRDKITSKLVVSTLSYETLQVSLAQVPLPTPYSGIMDKRAQMYIVGSCNGLVCLHDNSSWNNTLLWNPATKETKVVPISNMPRLSADYDFVDFNGIGFGFDAKTHDYKIIKNFRLYEPDSYLDPYFPMFCMYHSEVYSLRTNSWRQIDSVPCHIWDSTRGMRTNQNGIGTWWASGNGDTNWQGIMSFDITNEVFIKTPLPDGSDIGYANDKYLECFLLNELVALGISWKAVVEEGSQMWWDIWLLHEYGVTESWTKLFRVGPLTGVFQPLQYWRNDIIFWEKDDGQLALYDPSTKEMTNLQIDGELLSLQIIPYMESLVSISGANDIV</sequence>
<dbReference type="NCBIfam" id="TIGR01640">
    <property type="entry name" value="F_box_assoc_1"/>
    <property type="match status" value="1"/>
</dbReference>
<evidence type="ECO:0000259" key="1">
    <source>
        <dbReference type="PROSITE" id="PS50181"/>
    </source>
</evidence>
<dbReference type="InterPro" id="IPR036047">
    <property type="entry name" value="F-box-like_dom_sf"/>
</dbReference>
<dbReference type="PROSITE" id="PS50181">
    <property type="entry name" value="FBOX"/>
    <property type="match status" value="1"/>
</dbReference>
<evidence type="ECO:0000313" key="3">
    <source>
        <dbReference type="RefSeq" id="XP_035551504.1"/>
    </source>
</evidence>
<dbReference type="PANTHER" id="PTHR31672">
    <property type="entry name" value="BNACNNG10540D PROTEIN"/>
    <property type="match status" value="1"/>
</dbReference>
<dbReference type="AlphaFoldDB" id="A0A6P9EV86"/>
<dbReference type="InterPro" id="IPR006527">
    <property type="entry name" value="F-box-assoc_dom_typ1"/>
</dbReference>
<dbReference type="SUPFAM" id="SSF81383">
    <property type="entry name" value="F-box domain"/>
    <property type="match status" value="1"/>
</dbReference>
<proteinExistence type="predicted"/>
<dbReference type="OrthoDB" id="1867629at2759"/>
<accession>A0A6P9EV86</accession>
<protein>
    <submittedName>
        <fullName evidence="3">F-box/kelch-repeat protein At3g23880-like</fullName>
    </submittedName>
</protein>
<reference evidence="3" key="1">
    <citation type="submission" date="2025-08" db="UniProtKB">
        <authorList>
            <consortium name="RefSeq"/>
        </authorList>
    </citation>
    <scope>IDENTIFICATION</scope>
    <source>
        <tissue evidence="3">Leaves</tissue>
    </source>
</reference>
<name>A0A6P9EV86_JUGRE</name>
<dbReference type="GeneID" id="118349852"/>
<dbReference type="Gene3D" id="1.20.1280.50">
    <property type="match status" value="1"/>
</dbReference>
<dbReference type="InParanoid" id="A0A6P9EV86"/>
<dbReference type="Pfam" id="PF00646">
    <property type="entry name" value="F-box"/>
    <property type="match status" value="1"/>
</dbReference>
<dbReference type="Proteomes" id="UP000235220">
    <property type="component" value="Chromosome 11"/>
</dbReference>
<evidence type="ECO:0000313" key="2">
    <source>
        <dbReference type="Proteomes" id="UP000235220"/>
    </source>
</evidence>
<organism evidence="2 3">
    <name type="scientific">Juglans regia</name>
    <name type="common">English walnut</name>
    <dbReference type="NCBI Taxonomy" id="51240"/>
    <lineage>
        <taxon>Eukaryota</taxon>
        <taxon>Viridiplantae</taxon>
        <taxon>Streptophyta</taxon>
        <taxon>Embryophyta</taxon>
        <taxon>Tracheophyta</taxon>
        <taxon>Spermatophyta</taxon>
        <taxon>Magnoliopsida</taxon>
        <taxon>eudicotyledons</taxon>
        <taxon>Gunneridae</taxon>
        <taxon>Pentapetalae</taxon>
        <taxon>rosids</taxon>
        <taxon>fabids</taxon>
        <taxon>Fagales</taxon>
        <taxon>Juglandaceae</taxon>
        <taxon>Juglans</taxon>
    </lineage>
</organism>
<dbReference type="InterPro" id="IPR001810">
    <property type="entry name" value="F-box_dom"/>
</dbReference>
<dbReference type="InterPro" id="IPR017451">
    <property type="entry name" value="F-box-assoc_interact_dom"/>
</dbReference>
<dbReference type="InterPro" id="IPR050796">
    <property type="entry name" value="SCF_F-box_component"/>
</dbReference>
<dbReference type="PANTHER" id="PTHR31672:SF13">
    <property type="entry name" value="F-BOX PROTEIN CPR30-LIKE"/>
    <property type="match status" value="1"/>
</dbReference>
<dbReference type="RefSeq" id="XP_035551504.1">
    <property type="nucleotide sequence ID" value="XM_035695611.1"/>
</dbReference>
<gene>
    <name evidence="3" type="primary">LOC118349852</name>
</gene>
<keyword evidence="2" id="KW-1185">Reference proteome</keyword>
<dbReference type="KEGG" id="jre:118349852"/>
<dbReference type="FunCoup" id="A0A6P9EV86">
    <property type="interactions" value="47"/>
</dbReference>
<feature type="domain" description="F-box" evidence="1">
    <location>
        <begin position="1"/>
        <end position="47"/>
    </location>
</feature>
<dbReference type="SMART" id="SM00256">
    <property type="entry name" value="FBOX"/>
    <property type="match status" value="1"/>
</dbReference>